<comment type="caution">
    <text evidence="1">The sequence shown here is derived from an EMBL/GenBank/DDBJ whole genome shotgun (WGS) entry which is preliminary data.</text>
</comment>
<protein>
    <submittedName>
        <fullName evidence="1">Uncharacterized protein</fullName>
    </submittedName>
</protein>
<dbReference type="Proteomes" id="UP000324222">
    <property type="component" value="Unassembled WGS sequence"/>
</dbReference>
<keyword evidence="2" id="KW-1185">Reference proteome</keyword>
<sequence>MRAFQRQPQGACWVLGGGSAPISYGQGGKGGRVDREGRGMGGWGKCTRRRWCYQVYVTGERRLRQVSKACGKVQYYSTDTDDQYR</sequence>
<evidence type="ECO:0000313" key="2">
    <source>
        <dbReference type="Proteomes" id="UP000324222"/>
    </source>
</evidence>
<dbReference type="EMBL" id="VSRR010001878">
    <property type="protein sequence ID" value="MPC28243.1"/>
    <property type="molecule type" value="Genomic_DNA"/>
</dbReference>
<organism evidence="1 2">
    <name type="scientific">Portunus trituberculatus</name>
    <name type="common">Swimming crab</name>
    <name type="synonym">Neptunus trituberculatus</name>
    <dbReference type="NCBI Taxonomy" id="210409"/>
    <lineage>
        <taxon>Eukaryota</taxon>
        <taxon>Metazoa</taxon>
        <taxon>Ecdysozoa</taxon>
        <taxon>Arthropoda</taxon>
        <taxon>Crustacea</taxon>
        <taxon>Multicrustacea</taxon>
        <taxon>Malacostraca</taxon>
        <taxon>Eumalacostraca</taxon>
        <taxon>Eucarida</taxon>
        <taxon>Decapoda</taxon>
        <taxon>Pleocyemata</taxon>
        <taxon>Brachyura</taxon>
        <taxon>Eubrachyura</taxon>
        <taxon>Portunoidea</taxon>
        <taxon>Portunidae</taxon>
        <taxon>Portuninae</taxon>
        <taxon>Portunus</taxon>
    </lineage>
</organism>
<accession>A0A5B7E4M9</accession>
<dbReference type="AlphaFoldDB" id="A0A5B7E4M9"/>
<evidence type="ECO:0000313" key="1">
    <source>
        <dbReference type="EMBL" id="MPC28243.1"/>
    </source>
</evidence>
<proteinExistence type="predicted"/>
<gene>
    <name evidence="1" type="ORF">E2C01_021441</name>
</gene>
<reference evidence="1 2" key="1">
    <citation type="submission" date="2019-05" db="EMBL/GenBank/DDBJ databases">
        <title>Another draft genome of Portunus trituberculatus and its Hox gene families provides insights of decapod evolution.</title>
        <authorList>
            <person name="Jeong J.-H."/>
            <person name="Song I."/>
            <person name="Kim S."/>
            <person name="Choi T."/>
            <person name="Kim D."/>
            <person name="Ryu S."/>
            <person name="Kim W."/>
        </authorList>
    </citation>
    <scope>NUCLEOTIDE SEQUENCE [LARGE SCALE GENOMIC DNA]</scope>
    <source>
        <tissue evidence="1">Muscle</tissue>
    </source>
</reference>
<name>A0A5B7E4M9_PORTR</name>